<dbReference type="PANTHER" id="PTHR43840">
    <property type="entry name" value="MITOCHONDRIAL METAL TRANSPORTER 1-RELATED"/>
    <property type="match status" value="1"/>
</dbReference>
<dbReference type="PANTHER" id="PTHR43840:SF15">
    <property type="entry name" value="MITOCHONDRIAL METAL TRANSPORTER 1-RELATED"/>
    <property type="match status" value="1"/>
</dbReference>
<keyword evidence="12" id="KW-1185">Reference proteome</keyword>
<evidence type="ECO:0000259" key="10">
    <source>
        <dbReference type="Pfam" id="PF16916"/>
    </source>
</evidence>
<dbReference type="NCBIfam" id="TIGR01297">
    <property type="entry name" value="CDF"/>
    <property type="match status" value="1"/>
</dbReference>
<feature type="domain" description="Cation efflux protein cytoplasmic" evidence="10">
    <location>
        <begin position="278"/>
        <end position="346"/>
    </location>
</feature>
<dbReference type="InterPro" id="IPR036837">
    <property type="entry name" value="Cation_efflux_CTD_sf"/>
</dbReference>
<evidence type="ECO:0000259" key="9">
    <source>
        <dbReference type="Pfam" id="PF01545"/>
    </source>
</evidence>
<feature type="region of interest" description="Disordered" evidence="7">
    <location>
        <begin position="1"/>
        <end position="38"/>
    </location>
</feature>
<reference evidence="12" key="1">
    <citation type="journal article" date="2019" name="Int. J. Syst. Evol. Microbiol.">
        <title>The Global Catalogue of Microorganisms (GCM) 10K type strain sequencing project: providing services to taxonomists for standard genome sequencing and annotation.</title>
        <authorList>
            <consortium name="The Broad Institute Genomics Platform"/>
            <consortium name="The Broad Institute Genome Sequencing Center for Infectious Disease"/>
            <person name="Wu L."/>
            <person name="Ma J."/>
        </authorList>
    </citation>
    <scope>NUCLEOTIDE SEQUENCE [LARGE SCALE GENOMIC DNA]</scope>
    <source>
        <strain evidence="12">JCM 16374</strain>
    </source>
</reference>
<feature type="region of interest" description="Disordered" evidence="7">
    <location>
        <begin position="345"/>
        <end position="366"/>
    </location>
</feature>
<dbReference type="Pfam" id="PF16916">
    <property type="entry name" value="ZT_dimer"/>
    <property type="match status" value="1"/>
</dbReference>
<evidence type="ECO:0000313" key="11">
    <source>
        <dbReference type="EMBL" id="GAA2669361.1"/>
    </source>
</evidence>
<dbReference type="SUPFAM" id="SSF160240">
    <property type="entry name" value="Cation efflux protein cytoplasmic domain-like"/>
    <property type="match status" value="1"/>
</dbReference>
<protein>
    <submittedName>
        <fullName evidence="11">Cation diffusion facilitator family transporter</fullName>
    </submittedName>
</protein>
<gene>
    <name evidence="11" type="ORF">GCM10009864_44090</name>
</gene>
<dbReference type="InterPro" id="IPR058533">
    <property type="entry name" value="Cation_efflux_TM"/>
</dbReference>
<proteinExistence type="inferred from homology"/>
<evidence type="ECO:0000256" key="4">
    <source>
        <dbReference type="ARBA" id="ARBA00022692"/>
    </source>
</evidence>
<accession>A0ABP6ENV5</accession>
<name>A0ABP6ENV5_9ACTN</name>
<dbReference type="Proteomes" id="UP001500994">
    <property type="component" value="Unassembled WGS sequence"/>
</dbReference>
<evidence type="ECO:0000256" key="5">
    <source>
        <dbReference type="ARBA" id="ARBA00022989"/>
    </source>
</evidence>
<dbReference type="InterPro" id="IPR050291">
    <property type="entry name" value="CDF_Transporter"/>
</dbReference>
<comment type="similarity">
    <text evidence="2">Belongs to the cation diffusion facilitator (CDF) transporter (TC 2.A.4) family.</text>
</comment>
<evidence type="ECO:0000256" key="8">
    <source>
        <dbReference type="SAM" id="Phobius"/>
    </source>
</evidence>
<evidence type="ECO:0000256" key="1">
    <source>
        <dbReference type="ARBA" id="ARBA00004141"/>
    </source>
</evidence>
<feature type="transmembrane region" description="Helical" evidence="8">
    <location>
        <begin position="142"/>
        <end position="162"/>
    </location>
</feature>
<feature type="transmembrane region" description="Helical" evidence="8">
    <location>
        <begin position="73"/>
        <end position="97"/>
    </location>
</feature>
<evidence type="ECO:0000256" key="3">
    <source>
        <dbReference type="ARBA" id="ARBA00022448"/>
    </source>
</evidence>
<dbReference type="SUPFAM" id="SSF161111">
    <property type="entry name" value="Cation efflux protein transmembrane domain-like"/>
    <property type="match status" value="1"/>
</dbReference>
<dbReference type="RefSeq" id="WP_425585450.1">
    <property type="nucleotide sequence ID" value="NZ_BAAARK010000014.1"/>
</dbReference>
<feature type="transmembrane region" description="Helical" evidence="8">
    <location>
        <begin position="174"/>
        <end position="192"/>
    </location>
</feature>
<dbReference type="InterPro" id="IPR027469">
    <property type="entry name" value="Cation_efflux_TMD_sf"/>
</dbReference>
<keyword evidence="4 8" id="KW-0812">Transmembrane</keyword>
<dbReference type="Gene3D" id="3.30.70.1350">
    <property type="entry name" value="Cation efflux protein, cytoplasmic domain"/>
    <property type="match status" value="1"/>
</dbReference>
<dbReference type="Gene3D" id="1.20.1510.10">
    <property type="entry name" value="Cation efflux protein transmembrane domain"/>
    <property type="match status" value="1"/>
</dbReference>
<organism evidence="11 12">
    <name type="scientific">Streptomyces lunalinharesii</name>
    <dbReference type="NCBI Taxonomy" id="333384"/>
    <lineage>
        <taxon>Bacteria</taxon>
        <taxon>Bacillati</taxon>
        <taxon>Actinomycetota</taxon>
        <taxon>Actinomycetes</taxon>
        <taxon>Kitasatosporales</taxon>
        <taxon>Streptomycetaceae</taxon>
        <taxon>Streptomyces</taxon>
    </lineage>
</organism>
<dbReference type="EMBL" id="BAAARK010000014">
    <property type="protein sequence ID" value="GAA2669361.1"/>
    <property type="molecule type" value="Genomic_DNA"/>
</dbReference>
<feature type="domain" description="Cation efflux protein transmembrane" evidence="9">
    <location>
        <begin position="73"/>
        <end position="266"/>
    </location>
</feature>
<keyword evidence="5 8" id="KW-1133">Transmembrane helix</keyword>
<evidence type="ECO:0000256" key="2">
    <source>
        <dbReference type="ARBA" id="ARBA00008114"/>
    </source>
</evidence>
<sequence>MPVNAQLPVSEPHSHGDGHHHDHAAHRHTGPAGRSRAARLRHRLAHAVTPHSHEARDKVDAALEGSREGLRTLWLSLAVLGLTTVVQAGVFALSGSVALLGDALHNAADALTAVPLGIAFLLGRRAATRRYTYGYGRAEDLAGVVIVLTIAASAVPALYAAVDRLLHPRDVSHLWAVAAAALVGFLGNEWVARYRIRTGRRIGSAALVADGLHARTDGFTSLAVLLGAGGSALGWRAADPVVGLLITVAILLVLKDAAREVFRRLMDSVDPALVAAGEAALRGVPGVRGVGRVRMRWIGHALRAEADIVLDPQLTVARGHRIAVAAEHALIHGVPRLTAATVHLDHTPEAGGPDPHAALAHHAPAG</sequence>
<keyword evidence="3" id="KW-0813">Transport</keyword>
<dbReference type="Pfam" id="PF01545">
    <property type="entry name" value="Cation_efflux"/>
    <property type="match status" value="1"/>
</dbReference>
<evidence type="ECO:0000313" key="12">
    <source>
        <dbReference type="Proteomes" id="UP001500994"/>
    </source>
</evidence>
<comment type="subcellular location">
    <subcellularLocation>
        <location evidence="1">Membrane</location>
        <topology evidence="1">Multi-pass membrane protein</topology>
    </subcellularLocation>
</comment>
<comment type="caution">
    <text evidence="11">The sequence shown here is derived from an EMBL/GenBank/DDBJ whole genome shotgun (WGS) entry which is preliminary data.</text>
</comment>
<feature type="compositionally biased region" description="Low complexity" evidence="7">
    <location>
        <begin position="350"/>
        <end position="366"/>
    </location>
</feature>
<keyword evidence="6 8" id="KW-0472">Membrane</keyword>
<evidence type="ECO:0000256" key="6">
    <source>
        <dbReference type="ARBA" id="ARBA00023136"/>
    </source>
</evidence>
<feature type="transmembrane region" description="Helical" evidence="8">
    <location>
        <begin position="103"/>
        <end position="122"/>
    </location>
</feature>
<dbReference type="InterPro" id="IPR027470">
    <property type="entry name" value="Cation_efflux_CTD"/>
</dbReference>
<evidence type="ECO:0000256" key="7">
    <source>
        <dbReference type="SAM" id="MobiDB-lite"/>
    </source>
</evidence>
<dbReference type="InterPro" id="IPR002524">
    <property type="entry name" value="Cation_efflux"/>
</dbReference>